<dbReference type="PANTHER" id="PTHR13710">
    <property type="entry name" value="DNA HELICASE RECQ FAMILY MEMBER"/>
    <property type="match status" value="1"/>
</dbReference>
<evidence type="ECO:0000256" key="9">
    <source>
        <dbReference type="ARBA" id="ARBA00034617"/>
    </source>
</evidence>
<feature type="domain" description="Helicase C-terminal" evidence="15">
    <location>
        <begin position="237"/>
        <end position="388"/>
    </location>
</feature>
<proteinExistence type="inferred from homology"/>
<feature type="domain" description="Helicase ATP-binding" evidence="14">
    <location>
        <begin position="45"/>
        <end position="213"/>
    </location>
</feature>
<dbReference type="PANTHER" id="PTHR13710:SF105">
    <property type="entry name" value="ATP-DEPENDENT DNA HELICASE Q1"/>
    <property type="match status" value="1"/>
</dbReference>
<dbReference type="Pfam" id="PF16124">
    <property type="entry name" value="RecQ_Zn_bind"/>
    <property type="match status" value="1"/>
</dbReference>
<dbReference type="Pfam" id="PF00270">
    <property type="entry name" value="DEAD"/>
    <property type="match status" value="1"/>
</dbReference>
<evidence type="ECO:0000313" key="17">
    <source>
        <dbReference type="Proteomes" id="UP000001880"/>
    </source>
</evidence>
<dbReference type="InterPro" id="IPR001650">
    <property type="entry name" value="Helicase_C-like"/>
</dbReference>
<comment type="catalytic activity">
    <reaction evidence="9">
        <text>Couples ATP hydrolysis with the unwinding of duplex DNA by translocating in the 3'-5' direction.</text>
        <dbReference type="EC" id="5.6.2.4"/>
    </reaction>
</comment>
<evidence type="ECO:0000256" key="7">
    <source>
        <dbReference type="ARBA" id="ARBA00023125"/>
    </source>
</evidence>
<dbReference type="HOGENOM" id="CLU_001103_9_7_7"/>
<evidence type="ECO:0000256" key="13">
    <source>
        <dbReference type="SAM" id="MobiDB-lite"/>
    </source>
</evidence>
<dbReference type="GO" id="GO:0030894">
    <property type="term" value="C:replisome"/>
    <property type="evidence" value="ECO:0007669"/>
    <property type="project" value="TreeGrafter"/>
</dbReference>
<dbReference type="InterPro" id="IPR036388">
    <property type="entry name" value="WH-like_DNA-bd_sf"/>
</dbReference>
<keyword evidence="6" id="KW-0067">ATP-binding</keyword>
<dbReference type="GO" id="GO:0009378">
    <property type="term" value="F:four-way junction helicase activity"/>
    <property type="evidence" value="ECO:0007669"/>
    <property type="project" value="TreeGrafter"/>
</dbReference>
<evidence type="ECO:0000256" key="5">
    <source>
        <dbReference type="ARBA" id="ARBA00022806"/>
    </source>
</evidence>
<dbReference type="GO" id="GO:0043138">
    <property type="term" value="F:3'-5' DNA helicase activity"/>
    <property type="evidence" value="ECO:0007669"/>
    <property type="project" value="UniProtKB-EC"/>
</dbReference>
<dbReference type="GO" id="GO:0005524">
    <property type="term" value="F:ATP binding"/>
    <property type="evidence" value="ECO:0007669"/>
    <property type="project" value="UniProtKB-KW"/>
</dbReference>
<name>D0LKM7_HALO1</name>
<evidence type="ECO:0000256" key="4">
    <source>
        <dbReference type="ARBA" id="ARBA00022801"/>
    </source>
</evidence>
<evidence type="ECO:0000256" key="10">
    <source>
        <dbReference type="ARBA" id="ARBA00034808"/>
    </source>
</evidence>
<dbReference type="KEGG" id="hoh:Hoch_2541"/>
<dbReference type="GO" id="GO:0016787">
    <property type="term" value="F:hydrolase activity"/>
    <property type="evidence" value="ECO:0007669"/>
    <property type="project" value="UniProtKB-KW"/>
</dbReference>
<evidence type="ECO:0000256" key="3">
    <source>
        <dbReference type="ARBA" id="ARBA00022741"/>
    </source>
</evidence>
<dbReference type="InterPro" id="IPR014001">
    <property type="entry name" value="Helicase_ATP-bd"/>
</dbReference>
<dbReference type="CDD" id="cd17920">
    <property type="entry name" value="DEXHc_RecQ"/>
    <property type="match status" value="1"/>
</dbReference>
<evidence type="ECO:0000256" key="11">
    <source>
        <dbReference type="ARBA" id="ARBA00044535"/>
    </source>
</evidence>
<dbReference type="SMART" id="SM00487">
    <property type="entry name" value="DEXDc"/>
    <property type="match status" value="1"/>
</dbReference>
<evidence type="ECO:0000256" key="8">
    <source>
        <dbReference type="ARBA" id="ARBA00023235"/>
    </source>
</evidence>
<feature type="compositionally biased region" description="Basic and acidic residues" evidence="13">
    <location>
        <begin position="524"/>
        <end position="556"/>
    </location>
</feature>
<dbReference type="GO" id="GO:0043590">
    <property type="term" value="C:bacterial nucleoid"/>
    <property type="evidence" value="ECO:0007669"/>
    <property type="project" value="TreeGrafter"/>
</dbReference>
<dbReference type="Gene3D" id="3.40.50.300">
    <property type="entry name" value="P-loop containing nucleotide triphosphate hydrolases"/>
    <property type="match status" value="2"/>
</dbReference>
<dbReference type="FunFam" id="3.40.50.300:FF:001389">
    <property type="entry name" value="ATP-dependent DNA helicase RecQ"/>
    <property type="match status" value="1"/>
</dbReference>
<dbReference type="SUPFAM" id="SSF52540">
    <property type="entry name" value="P-loop containing nucleoside triphosphate hydrolases"/>
    <property type="match status" value="1"/>
</dbReference>
<dbReference type="InterPro" id="IPR004589">
    <property type="entry name" value="DNA_helicase_ATP-dep_RecQ"/>
</dbReference>
<dbReference type="InterPro" id="IPR032284">
    <property type="entry name" value="RecQ_Zn-bd"/>
</dbReference>
<keyword evidence="3" id="KW-0547">Nucleotide-binding</keyword>
<sequence length="646" mass="71626">MSNEDEGEEEAGASSAARETDARMLALGRKRFGIESFRPGQALAIRNVMAGVDTLAIMPTGGGKSLCYQLPALKLSGVTLVISPLIALMKDQYDKLDHLGIEVLRLDSTLSPREESAALERLSEGRPCIAYVTPERLGEPRFRKRLRGGRVGLFVVDEAHCISQWGHDFRPAYLGLGEAVKALGRPPVLALTATAPPRVKSDILAQLGMDEDASIIDVGLQRPNLNYHVFKAHSEHKKRQHLLRLIERQQGCGIIYAATVRTVNALADFLIDQGIQCGRYHGRMRTKEREDVQTAFMEHSTPRLMVATNAFGLGVDKQNIRFVVHYNFPGSLESYYQEAGRAGRDGSPANCVLLYHPEDKRIQSFFLGGRYPTPEQTQAVAQALLDLHSEAKSAESNHTLREISERADAPTKKARVVLSFLKEAGFAVEYPGARFRPLTQEPPSIEELAQASQRYEQKRAQDQARLQSMLRYAESHLCRTRLVLSYFGYSDAHGSGGRTCGRCDNCWKAEREAQERAGAVSTRASERAVARRRASTERNGERGAESSGESRGRDAEAVPTPASDRQSALQQALSRHRARNRRTRALKVERDRRLTNSDGLGKGDLVRHKKWGDGEIVRIAGDTVGAFFPGFGEKLLKSSFLEKIEP</sequence>
<evidence type="ECO:0000313" key="16">
    <source>
        <dbReference type="EMBL" id="ACY15075.1"/>
    </source>
</evidence>
<dbReference type="EC" id="5.6.2.4" evidence="10"/>
<evidence type="ECO:0000256" key="6">
    <source>
        <dbReference type="ARBA" id="ARBA00022840"/>
    </source>
</evidence>
<dbReference type="GO" id="GO:0006281">
    <property type="term" value="P:DNA repair"/>
    <property type="evidence" value="ECO:0007669"/>
    <property type="project" value="TreeGrafter"/>
</dbReference>
<keyword evidence="4" id="KW-0378">Hydrolase</keyword>
<comment type="similarity">
    <text evidence="1">Belongs to the helicase family. RecQ subfamily.</text>
</comment>
<dbReference type="EMBL" id="CP001804">
    <property type="protein sequence ID" value="ACY15075.1"/>
    <property type="molecule type" value="Genomic_DNA"/>
</dbReference>
<dbReference type="NCBIfam" id="TIGR00614">
    <property type="entry name" value="recQ_fam"/>
    <property type="match status" value="1"/>
</dbReference>
<dbReference type="Gene3D" id="1.10.10.10">
    <property type="entry name" value="Winged helix-like DNA-binding domain superfamily/Winged helix DNA-binding domain"/>
    <property type="match status" value="1"/>
</dbReference>
<dbReference type="PROSITE" id="PS51194">
    <property type="entry name" value="HELICASE_CTER"/>
    <property type="match status" value="1"/>
</dbReference>
<reference evidence="16 17" key="1">
    <citation type="journal article" date="2010" name="Stand. Genomic Sci.">
        <title>Complete genome sequence of Haliangium ochraceum type strain (SMP-2).</title>
        <authorList>
            <consortium name="US DOE Joint Genome Institute (JGI-PGF)"/>
            <person name="Ivanova N."/>
            <person name="Daum C."/>
            <person name="Lang E."/>
            <person name="Abt B."/>
            <person name="Kopitz M."/>
            <person name="Saunders E."/>
            <person name="Lapidus A."/>
            <person name="Lucas S."/>
            <person name="Glavina Del Rio T."/>
            <person name="Nolan M."/>
            <person name="Tice H."/>
            <person name="Copeland A."/>
            <person name="Cheng J.F."/>
            <person name="Chen F."/>
            <person name="Bruce D."/>
            <person name="Goodwin L."/>
            <person name="Pitluck S."/>
            <person name="Mavromatis K."/>
            <person name="Pati A."/>
            <person name="Mikhailova N."/>
            <person name="Chen A."/>
            <person name="Palaniappan K."/>
            <person name="Land M."/>
            <person name="Hauser L."/>
            <person name="Chang Y.J."/>
            <person name="Jeffries C.D."/>
            <person name="Detter J.C."/>
            <person name="Brettin T."/>
            <person name="Rohde M."/>
            <person name="Goker M."/>
            <person name="Bristow J."/>
            <person name="Markowitz V."/>
            <person name="Eisen J.A."/>
            <person name="Hugenholtz P."/>
            <person name="Kyrpides N.C."/>
            <person name="Klenk H.P."/>
        </authorList>
    </citation>
    <scope>NUCLEOTIDE SEQUENCE [LARGE SCALE GENOMIC DNA]</scope>
    <source>
        <strain evidence="17">DSM 14365 / CIP 107738 / JCM 11303 / AJ 13395 / SMP-2</strain>
    </source>
</reference>
<feature type="compositionally biased region" description="Polar residues" evidence="13">
    <location>
        <begin position="563"/>
        <end position="573"/>
    </location>
</feature>
<evidence type="ECO:0000256" key="2">
    <source>
        <dbReference type="ARBA" id="ARBA00022723"/>
    </source>
</evidence>
<dbReference type="GO" id="GO:0003677">
    <property type="term" value="F:DNA binding"/>
    <property type="evidence" value="ECO:0007669"/>
    <property type="project" value="UniProtKB-KW"/>
</dbReference>
<accession>D0LKM7</accession>
<dbReference type="eggNOG" id="COG0514">
    <property type="taxonomic scope" value="Bacteria"/>
</dbReference>
<dbReference type="STRING" id="502025.Hoch_2541"/>
<evidence type="ECO:0000256" key="12">
    <source>
        <dbReference type="ARBA" id="ARBA00044550"/>
    </source>
</evidence>
<dbReference type="Pfam" id="PF00271">
    <property type="entry name" value="Helicase_C"/>
    <property type="match status" value="1"/>
</dbReference>
<feature type="region of interest" description="Disordered" evidence="13">
    <location>
        <begin position="515"/>
        <end position="585"/>
    </location>
</feature>
<keyword evidence="7" id="KW-0238">DNA-binding</keyword>
<dbReference type="GO" id="GO:0046872">
    <property type="term" value="F:metal ion binding"/>
    <property type="evidence" value="ECO:0007669"/>
    <property type="project" value="UniProtKB-KW"/>
</dbReference>
<organism evidence="16 17">
    <name type="scientific">Haliangium ochraceum (strain DSM 14365 / JCM 11303 / SMP-2)</name>
    <dbReference type="NCBI Taxonomy" id="502025"/>
    <lineage>
        <taxon>Bacteria</taxon>
        <taxon>Pseudomonadati</taxon>
        <taxon>Myxococcota</taxon>
        <taxon>Polyangia</taxon>
        <taxon>Haliangiales</taxon>
        <taxon>Kofleriaceae</taxon>
        <taxon>Haliangium</taxon>
    </lineage>
</organism>
<dbReference type="Proteomes" id="UP000001880">
    <property type="component" value="Chromosome"/>
</dbReference>
<evidence type="ECO:0000259" key="15">
    <source>
        <dbReference type="PROSITE" id="PS51194"/>
    </source>
</evidence>
<keyword evidence="8" id="KW-0413">Isomerase</keyword>
<dbReference type="SMART" id="SM00490">
    <property type="entry name" value="HELICc"/>
    <property type="match status" value="1"/>
</dbReference>
<dbReference type="InterPro" id="IPR027417">
    <property type="entry name" value="P-loop_NTPase"/>
</dbReference>
<keyword evidence="2" id="KW-0479">Metal-binding</keyword>
<dbReference type="PROSITE" id="PS51192">
    <property type="entry name" value="HELICASE_ATP_BIND_1"/>
    <property type="match status" value="1"/>
</dbReference>
<feature type="compositionally biased region" description="Basic residues" evidence="13">
    <location>
        <begin position="574"/>
        <end position="585"/>
    </location>
</feature>
<dbReference type="AlphaFoldDB" id="D0LKM7"/>
<dbReference type="GO" id="GO:0005737">
    <property type="term" value="C:cytoplasm"/>
    <property type="evidence" value="ECO:0007669"/>
    <property type="project" value="TreeGrafter"/>
</dbReference>
<gene>
    <name evidence="16" type="ordered locus">Hoch_2541</name>
</gene>
<dbReference type="RefSeq" id="WP_012827683.1">
    <property type="nucleotide sequence ID" value="NC_013440.1"/>
</dbReference>
<keyword evidence="5 16" id="KW-0347">Helicase</keyword>
<dbReference type="GO" id="GO:0006310">
    <property type="term" value="P:DNA recombination"/>
    <property type="evidence" value="ECO:0007669"/>
    <property type="project" value="InterPro"/>
</dbReference>
<evidence type="ECO:0000256" key="1">
    <source>
        <dbReference type="ARBA" id="ARBA00005446"/>
    </source>
</evidence>
<dbReference type="InterPro" id="IPR011545">
    <property type="entry name" value="DEAD/DEAH_box_helicase_dom"/>
</dbReference>
<dbReference type="InterPro" id="IPR002464">
    <property type="entry name" value="DNA/RNA_helicase_DEAH_CS"/>
</dbReference>
<protein>
    <recommendedName>
        <fullName evidence="11">ATP-dependent DNA helicase RecQ</fullName>
        <ecNumber evidence="10">5.6.2.4</ecNumber>
    </recommendedName>
    <alternativeName>
        <fullName evidence="12">DNA 3'-5' helicase RecQ</fullName>
    </alternativeName>
</protein>
<evidence type="ECO:0000259" key="14">
    <source>
        <dbReference type="PROSITE" id="PS51192"/>
    </source>
</evidence>
<keyword evidence="17" id="KW-1185">Reference proteome</keyword>
<dbReference type="PROSITE" id="PS00690">
    <property type="entry name" value="DEAH_ATP_HELICASE"/>
    <property type="match status" value="1"/>
</dbReference>